<dbReference type="EMBL" id="QTJR01000015">
    <property type="protein sequence ID" value="RDY65687.1"/>
    <property type="molecule type" value="Genomic_DNA"/>
</dbReference>
<name>A0A3D8V8E5_9GAMM</name>
<dbReference type="AlphaFoldDB" id="A0A3D8V8E5"/>
<evidence type="ECO:0000313" key="2">
    <source>
        <dbReference type="EMBL" id="RDY65687.1"/>
    </source>
</evidence>
<sequence length="152" mass="15505">MSHRTLLASLGLVLALASPVAMAQTEDAHGIRVRAACAQATPAPRLLLDLSCESAMNCWSDPADLGVLDLDSGERLAASGRDLVYVDASGAPQAEPPMQGTIRAVWTAVLAAPLTAKHLQLVQGDETATAAFAPAPDCAAIPAAAVRRLAGG</sequence>
<dbReference type="RefSeq" id="WP_147298666.1">
    <property type="nucleotide sequence ID" value="NZ_CP183976.1"/>
</dbReference>
<protein>
    <submittedName>
        <fullName evidence="2">Uncharacterized protein</fullName>
    </submittedName>
</protein>
<evidence type="ECO:0000256" key="1">
    <source>
        <dbReference type="SAM" id="SignalP"/>
    </source>
</evidence>
<evidence type="ECO:0000313" key="3">
    <source>
        <dbReference type="Proteomes" id="UP000256829"/>
    </source>
</evidence>
<proteinExistence type="predicted"/>
<feature type="chain" id="PRO_5017726414" evidence="1">
    <location>
        <begin position="24"/>
        <end position="152"/>
    </location>
</feature>
<organism evidence="2 3">
    <name type="scientific">Lysobacter soli</name>
    <dbReference type="NCBI Taxonomy" id="453783"/>
    <lineage>
        <taxon>Bacteria</taxon>
        <taxon>Pseudomonadati</taxon>
        <taxon>Pseudomonadota</taxon>
        <taxon>Gammaproteobacteria</taxon>
        <taxon>Lysobacterales</taxon>
        <taxon>Lysobacteraceae</taxon>
        <taxon>Lysobacter</taxon>
    </lineage>
</organism>
<dbReference type="Proteomes" id="UP000256829">
    <property type="component" value="Unassembled WGS sequence"/>
</dbReference>
<accession>A0A3D8V8E5</accession>
<reference evidence="2 3" key="1">
    <citation type="submission" date="2018-08" db="EMBL/GenBank/DDBJ databases">
        <title>Lysobacter soli KCTC 22011, whole genome shotgun sequence.</title>
        <authorList>
            <person name="Zhang X."/>
            <person name="Feng G."/>
            <person name="Zhu H."/>
        </authorList>
    </citation>
    <scope>NUCLEOTIDE SEQUENCE [LARGE SCALE GENOMIC DNA]</scope>
    <source>
        <strain evidence="2 3">KCTC 22011</strain>
    </source>
</reference>
<gene>
    <name evidence="2" type="ORF">DX912_16375</name>
</gene>
<keyword evidence="3" id="KW-1185">Reference proteome</keyword>
<keyword evidence="1" id="KW-0732">Signal</keyword>
<feature type="signal peptide" evidence="1">
    <location>
        <begin position="1"/>
        <end position="23"/>
    </location>
</feature>
<comment type="caution">
    <text evidence="2">The sequence shown here is derived from an EMBL/GenBank/DDBJ whole genome shotgun (WGS) entry which is preliminary data.</text>
</comment>